<dbReference type="Gene3D" id="3.90.580.10">
    <property type="entry name" value="Zinc finger, CHC2-type domain"/>
    <property type="match status" value="1"/>
</dbReference>
<dbReference type="Gene3D" id="3.90.980.10">
    <property type="entry name" value="DNA primase, catalytic core, N-terminal domain"/>
    <property type="match status" value="1"/>
</dbReference>
<comment type="function">
    <text evidence="12 13">RNA polymerase that catalyzes the synthesis of short RNA molecules used as primers for DNA polymerase during DNA replication.</text>
</comment>
<dbReference type="PANTHER" id="PTHR30313">
    <property type="entry name" value="DNA PRIMASE"/>
    <property type="match status" value="1"/>
</dbReference>
<dbReference type="EMBL" id="QZDT01000013">
    <property type="protein sequence ID" value="NBJ92830.1"/>
    <property type="molecule type" value="Genomic_DNA"/>
</dbReference>
<comment type="subunit">
    <text evidence="12">Monomer. Interacts with DnaB.</text>
</comment>
<dbReference type="FunFam" id="3.90.580.10:FF:000001">
    <property type="entry name" value="DNA primase"/>
    <property type="match status" value="1"/>
</dbReference>
<evidence type="ECO:0000256" key="13">
    <source>
        <dbReference type="PIRNR" id="PIRNR002811"/>
    </source>
</evidence>
<evidence type="ECO:0000256" key="12">
    <source>
        <dbReference type="HAMAP-Rule" id="MF_00974"/>
    </source>
</evidence>
<evidence type="ECO:0000256" key="3">
    <source>
        <dbReference type="ARBA" id="ARBA00022679"/>
    </source>
</evidence>
<dbReference type="SMART" id="SM00400">
    <property type="entry name" value="ZnF_CHCC"/>
    <property type="match status" value="1"/>
</dbReference>
<evidence type="ECO:0000313" key="16">
    <source>
        <dbReference type="EMBL" id="NBJ92830.1"/>
    </source>
</evidence>
<dbReference type="PROSITE" id="PS50880">
    <property type="entry name" value="TOPRIM"/>
    <property type="match status" value="1"/>
</dbReference>
<dbReference type="CDD" id="cd03364">
    <property type="entry name" value="TOPRIM_DnaG_primases"/>
    <property type="match status" value="1"/>
</dbReference>
<evidence type="ECO:0000256" key="2">
    <source>
        <dbReference type="ARBA" id="ARBA00022515"/>
    </source>
</evidence>
<evidence type="ECO:0000256" key="5">
    <source>
        <dbReference type="ARBA" id="ARBA00022705"/>
    </source>
</evidence>
<dbReference type="FunFam" id="3.90.980.10:FF:000001">
    <property type="entry name" value="DNA primase"/>
    <property type="match status" value="1"/>
</dbReference>
<dbReference type="GO" id="GO:0008270">
    <property type="term" value="F:zinc ion binding"/>
    <property type="evidence" value="ECO:0007669"/>
    <property type="project" value="UniProtKB-UniRule"/>
</dbReference>
<dbReference type="PANTHER" id="PTHR30313:SF2">
    <property type="entry name" value="DNA PRIMASE"/>
    <property type="match status" value="1"/>
</dbReference>
<dbReference type="FunFam" id="3.40.1360.10:FF:000002">
    <property type="entry name" value="DNA primase"/>
    <property type="match status" value="1"/>
</dbReference>
<dbReference type="Gene3D" id="1.10.860.10">
    <property type="entry name" value="DNAb Helicase, Chain A"/>
    <property type="match status" value="1"/>
</dbReference>
<keyword evidence="17" id="KW-1185">Reference proteome</keyword>
<evidence type="ECO:0000256" key="9">
    <source>
        <dbReference type="ARBA" id="ARBA00022842"/>
    </source>
</evidence>
<gene>
    <name evidence="12" type="primary">dnaG</name>
    <name evidence="16" type="ORF">D5281_09515</name>
</gene>
<evidence type="ECO:0000259" key="15">
    <source>
        <dbReference type="PROSITE" id="PS50880"/>
    </source>
</evidence>
<keyword evidence="6 12" id="KW-0479">Metal-binding</keyword>
<dbReference type="Pfam" id="PF01807">
    <property type="entry name" value="Zn_ribbon_DnaG"/>
    <property type="match status" value="1"/>
</dbReference>
<dbReference type="InterPro" id="IPR037068">
    <property type="entry name" value="DNA_primase_core_N_sf"/>
</dbReference>
<evidence type="ECO:0000256" key="1">
    <source>
        <dbReference type="ARBA" id="ARBA00022478"/>
    </source>
</evidence>
<dbReference type="InterPro" id="IPR034151">
    <property type="entry name" value="TOPRIM_DnaG_bac"/>
</dbReference>
<dbReference type="GO" id="GO:0006269">
    <property type="term" value="P:DNA replication, synthesis of primer"/>
    <property type="evidence" value="ECO:0007669"/>
    <property type="project" value="UniProtKB-UniRule"/>
</dbReference>
<keyword evidence="10 12" id="KW-0238">DNA-binding</keyword>
<dbReference type="InterPro" id="IPR019475">
    <property type="entry name" value="DNA_primase_DnaB-bd"/>
</dbReference>
<keyword evidence="9" id="KW-0460">Magnesium</keyword>
<dbReference type="Proteomes" id="UP001154420">
    <property type="component" value="Unassembled WGS sequence"/>
</dbReference>
<keyword evidence="1 12" id="KW-0240">DNA-directed RNA polymerase</keyword>
<dbReference type="NCBIfam" id="TIGR01391">
    <property type="entry name" value="dnaG"/>
    <property type="match status" value="1"/>
</dbReference>
<dbReference type="InterPro" id="IPR030846">
    <property type="entry name" value="DnaG_bac"/>
</dbReference>
<evidence type="ECO:0000256" key="6">
    <source>
        <dbReference type="ARBA" id="ARBA00022723"/>
    </source>
</evidence>
<keyword evidence="2 12" id="KW-0639">Primosome</keyword>
<dbReference type="InterPro" id="IPR006295">
    <property type="entry name" value="DNA_primase_DnaG"/>
</dbReference>
<dbReference type="InterPro" id="IPR050219">
    <property type="entry name" value="DnaG_primase"/>
</dbReference>
<protein>
    <recommendedName>
        <fullName evidence="12 13">DNA primase</fullName>
        <ecNumber evidence="12">2.7.7.101</ecNumber>
    </recommendedName>
</protein>
<keyword evidence="8 12" id="KW-0862">Zinc</keyword>
<dbReference type="Pfam" id="PF10410">
    <property type="entry name" value="DnaB_bind"/>
    <property type="match status" value="1"/>
</dbReference>
<comment type="caution">
    <text evidence="16">The sequence shown here is derived from an EMBL/GenBank/DDBJ whole genome shotgun (WGS) entry which is preliminary data.</text>
</comment>
<keyword evidence="11 12" id="KW-0804">Transcription</keyword>
<dbReference type="InterPro" id="IPR036977">
    <property type="entry name" value="DNA_primase_Znf_CHC2"/>
</dbReference>
<dbReference type="EC" id="2.7.7.101" evidence="12"/>
<evidence type="ECO:0000256" key="11">
    <source>
        <dbReference type="ARBA" id="ARBA00023163"/>
    </source>
</evidence>
<dbReference type="GO" id="GO:0003677">
    <property type="term" value="F:DNA binding"/>
    <property type="evidence" value="ECO:0007669"/>
    <property type="project" value="UniProtKB-KW"/>
</dbReference>
<dbReference type="AlphaFoldDB" id="A0A9X5GSD3"/>
<feature type="domain" description="Toprim" evidence="15">
    <location>
        <begin position="255"/>
        <end position="336"/>
    </location>
</feature>
<dbReference type="PIRSF" id="PIRSF002811">
    <property type="entry name" value="DnaG"/>
    <property type="match status" value="1"/>
</dbReference>
<feature type="zinc finger region" description="CHC2-type" evidence="12 14">
    <location>
        <begin position="38"/>
        <end position="62"/>
    </location>
</feature>
<evidence type="ECO:0000256" key="4">
    <source>
        <dbReference type="ARBA" id="ARBA00022695"/>
    </source>
</evidence>
<comment type="cofactor">
    <cofactor evidence="12 13 14">
        <name>Zn(2+)</name>
        <dbReference type="ChEBI" id="CHEBI:29105"/>
    </cofactor>
    <text evidence="12 13 14">Binds 1 zinc ion per monomer.</text>
</comment>
<evidence type="ECO:0000313" key="17">
    <source>
        <dbReference type="Proteomes" id="UP001154420"/>
    </source>
</evidence>
<dbReference type="OrthoDB" id="9803773at2"/>
<comment type="similarity">
    <text evidence="12 13">Belongs to the DnaG primase family.</text>
</comment>
<name>A0A9X5GSD3_9FIRM</name>
<dbReference type="RefSeq" id="WP_160559919.1">
    <property type="nucleotide sequence ID" value="NZ_QZDT01000013.1"/>
</dbReference>
<dbReference type="InterPro" id="IPR013264">
    <property type="entry name" value="DNAG_N"/>
</dbReference>
<dbReference type="Pfam" id="PF13155">
    <property type="entry name" value="Toprim_2"/>
    <property type="match status" value="1"/>
</dbReference>
<accession>A0A9X5GSD3</accession>
<comment type="domain">
    <text evidence="12">Contains an N-terminal zinc-binding domain, a central core domain that contains the primase activity, and a C-terminal DnaB-binding domain.</text>
</comment>
<organism evidence="16 17">
    <name type="scientific">Parablautia muri</name>
    <dbReference type="NCBI Taxonomy" id="2320879"/>
    <lineage>
        <taxon>Bacteria</taxon>
        <taxon>Bacillati</taxon>
        <taxon>Bacillota</taxon>
        <taxon>Clostridia</taxon>
        <taxon>Lachnospirales</taxon>
        <taxon>Lachnospiraceae</taxon>
        <taxon>Parablautia</taxon>
    </lineage>
</organism>
<evidence type="ECO:0000256" key="14">
    <source>
        <dbReference type="PIRSR" id="PIRSR002811-1"/>
    </source>
</evidence>
<evidence type="ECO:0000256" key="10">
    <source>
        <dbReference type="ARBA" id="ARBA00023125"/>
    </source>
</evidence>
<proteinExistence type="inferred from homology"/>
<dbReference type="GO" id="GO:1990077">
    <property type="term" value="C:primosome complex"/>
    <property type="evidence" value="ECO:0007669"/>
    <property type="project" value="UniProtKB-KW"/>
</dbReference>
<reference evidence="16" key="1">
    <citation type="submission" date="2018-09" db="EMBL/GenBank/DDBJ databases">
        <title>Murine metabolic-syndrome-specific gut microbial biobank.</title>
        <authorList>
            <person name="Liu C."/>
        </authorList>
    </citation>
    <scope>NUCLEOTIDE SEQUENCE</scope>
    <source>
        <strain evidence="16">D42-62</strain>
    </source>
</reference>
<dbReference type="InterPro" id="IPR016136">
    <property type="entry name" value="DNA_helicase_N/primase_C"/>
</dbReference>
<dbReference type="SMART" id="SM00493">
    <property type="entry name" value="TOPRIM"/>
    <property type="match status" value="1"/>
</dbReference>
<dbReference type="GO" id="GO:0003899">
    <property type="term" value="F:DNA-directed RNA polymerase activity"/>
    <property type="evidence" value="ECO:0007669"/>
    <property type="project" value="UniProtKB-UniRule"/>
</dbReference>
<dbReference type="SUPFAM" id="SSF57783">
    <property type="entry name" value="Zinc beta-ribbon"/>
    <property type="match status" value="1"/>
</dbReference>
<keyword evidence="7 12" id="KW-0863">Zinc-finger</keyword>
<evidence type="ECO:0000256" key="8">
    <source>
        <dbReference type="ARBA" id="ARBA00022833"/>
    </source>
</evidence>
<dbReference type="InterPro" id="IPR006171">
    <property type="entry name" value="TOPRIM_dom"/>
</dbReference>
<keyword evidence="3 12" id="KW-0808">Transferase</keyword>
<dbReference type="SUPFAM" id="SSF56731">
    <property type="entry name" value="DNA primase core"/>
    <property type="match status" value="1"/>
</dbReference>
<comment type="catalytic activity">
    <reaction evidence="12">
        <text>ssDNA + n NTP = ssDNA/pppN(pN)n-1 hybrid + (n-1) diphosphate.</text>
        <dbReference type="EC" id="2.7.7.101"/>
    </reaction>
</comment>
<dbReference type="InterPro" id="IPR002694">
    <property type="entry name" value="Znf_CHC2"/>
</dbReference>
<keyword evidence="4 12" id="KW-0548">Nucleotidyltransferase</keyword>
<evidence type="ECO:0000256" key="7">
    <source>
        <dbReference type="ARBA" id="ARBA00022771"/>
    </source>
</evidence>
<sequence>MYYPDELVEEVRMKNDIVDVISGYVKIQRKGSNYFGLCPFHNEKSPSFSVSQIKQMYYCFGCGAGGNVFTFLMEYENYSFEEAIQFLAQRAGVSLPETNYSEQARKNESKRAKLLEVNKEAAKYFYYQLRSERGQAGCRYLRERALSDETIKKFGLGFAHVTSDDLTRYLKSKGYEDKLMIEAGLASFDEKYGVHDKFWNRVMFPIQDGNHRVIGFGGRVMGDGKPKYLNSPETMIFDKSRNLYGLNFARTARTNHIILCEGYMDVIAMHQAGFTQAVASLGTSFTAGQANLLRRYAQEIILAYDSDTAGVSAALRAIGILKETGLTGKILNLQPYKDPDEFIKNLGQDAFRERIEQAENSFFFELRMLERDYDLKDPESKTKFHREIARRLCSFSEEVERENYIEAVAEKYHIGFDNLRKLVVSYAAQTGMAAMAVRPKSGIQKKTDAEENKKKPQKLLLTWLAEEPDLYPKIKKYISAKDFTVDLYQKVAEKFFEDLENGTFNPAAIISMFTDEEQQREAAALFNTKLMELSAQTEKEKAFHDILVAVKRESLNYFTEQASADVLMLNQMIEGKKALEELSKTHISLN</sequence>
<dbReference type="HAMAP" id="MF_00974">
    <property type="entry name" value="DNA_primase_DnaG"/>
    <property type="match status" value="1"/>
</dbReference>
<dbReference type="Pfam" id="PF08275">
    <property type="entry name" value="DNAG_N"/>
    <property type="match status" value="1"/>
</dbReference>
<dbReference type="Gene3D" id="3.40.1360.10">
    <property type="match status" value="1"/>
</dbReference>
<dbReference type="GO" id="GO:0005737">
    <property type="term" value="C:cytoplasm"/>
    <property type="evidence" value="ECO:0007669"/>
    <property type="project" value="TreeGrafter"/>
</dbReference>
<keyword evidence="5 12" id="KW-0235">DNA replication</keyword>
<dbReference type="GO" id="GO:0000428">
    <property type="term" value="C:DNA-directed RNA polymerase complex"/>
    <property type="evidence" value="ECO:0007669"/>
    <property type="project" value="UniProtKB-KW"/>
</dbReference>